<sequence length="143" mass="15467">MDHYIKRESPPAFDAPPSAPSAPSAPVEALADAALLPAPVEALAAMAAAPAPPATNDVQFLAQAVAGLFFVTDFAYMSMTGGFESMRLKLTDVQATLDMHLRIRYLDTELFATMRTELVTHRLLIATLFALVFALWYNPSTPI</sequence>
<reference evidence="3 4" key="1">
    <citation type="submission" date="2012-04" db="EMBL/GenBank/DDBJ databases">
        <title>The Genome Sequence of Saprolegnia declina VS20.</title>
        <authorList>
            <consortium name="The Broad Institute Genome Sequencing Platform"/>
            <person name="Russ C."/>
            <person name="Nusbaum C."/>
            <person name="Tyler B."/>
            <person name="van West P."/>
            <person name="Dieguez-Uribeondo J."/>
            <person name="de Bruijn I."/>
            <person name="Tripathy S."/>
            <person name="Jiang R."/>
            <person name="Young S.K."/>
            <person name="Zeng Q."/>
            <person name="Gargeya S."/>
            <person name="Fitzgerald M."/>
            <person name="Haas B."/>
            <person name="Abouelleil A."/>
            <person name="Alvarado L."/>
            <person name="Arachchi H.M."/>
            <person name="Berlin A."/>
            <person name="Chapman S.B."/>
            <person name="Goldberg J."/>
            <person name="Griggs A."/>
            <person name="Gujja S."/>
            <person name="Hansen M."/>
            <person name="Howarth C."/>
            <person name="Imamovic A."/>
            <person name="Larimer J."/>
            <person name="McCowen C."/>
            <person name="Montmayeur A."/>
            <person name="Murphy C."/>
            <person name="Neiman D."/>
            <person name="Pearson M."/>
            <person name="Priest M."/>
            <person name="Roberts A."/>
            <person name="Saif S."/>
            <person name="Shea T."/>
            <person name="Sisk P."/>
            <person name="Sykes S."/>
            <person name="Wortman J."/>
            <person name="Nusbaum C."/>
            <person name="Birren B."/>
        </authorList>
    </citation>
    <scope>NUCLEOTIDE SEQUENCE [LARGE SCALE GENOMIC DNA]</scope>
    <source>
        <strain evidence="3 4">VS20</strain>
    </source>
</reference>
<keyword evidence="2" id="KW-0472">Membrane</keyword>
<name>T0PUB0_SAPDV</name>
<keyword evidence="2" id="KW-1133">Transmembrane helix</keyword>
<dbReference type="EMBL" id="JH767187">
    <property type="protein sequence ID" value="EQC29099.1"/>
    <property type="molecule type" value="Genomic_DNA"/>
</dbReference>
<evidence type="ECO:0000313" key="3">
    <source>
        <dbReference type="EMBL" id="EQC29099.1"/>
    </source>
</evidence>
<dbReference type="RefSeq" id="XP_008617434.1">
    <property type="nucleotide sequence ID" value="XM_008619212.1"/>
</dbReference>
<evidence type="ECO:0000256" key="2">
    <source>
        <dbReference type="SAM" id="Phobius"/>
    </source>
</evidence>
<dbReference type="Proteomes" id="UP000030762">
    <property type="component" value="Unassembled WGS sequence"/>
</dbReference>
<dbReference type="InParanoid" id="T0PUB0"/>
<keyword evidence="4" id="KW-1185">Reference proteome</keyword>
<feature type="transmembrane region" description="Helical" evidence="2">
    <location>
        <begin position="119"/>
        <end position="137"/>
    </location>
</feature>
<keyword evidence="2" id="KW-0812">Transmembrane</keyword>
<dbReference type="AlphaFoldDB" id="T0PUB0"/>
<dbReference type="VEuPathDB" id="FungiDB:SDRG_13130"/>
<organism evidence="3 4">
    <name type="scientific">Saprolegnia diclina (strain VS20)</name>
    <dbReference type="NCBI Taxonomy" id="1156394"/>
    <lineage>
        <taxon>Eukaryota</taxon>
        <taxon>Sar</taxon>
        <taxon>Stramenopiles</taxon>
        <taxon>Oomycota</taxon>
        <taxon>Saprolegniomycetes</taxon>
        <taxon>Saprolegniales</taxon>
        <taxon>Saprolegniaceae</taxon>
        <taxon>Saprolegnia</taxon>
    </lineage>
</organism>
<dbReference type="GeneID" id="19953857"/>
<proteinExistence type="predicted"/>
<feature type="region of interest" description="Disordered" evidence="1">
    <location>
        <begin position="1"/>
        <end position="25"/>
    </location>
</feature>
<protein>
    <submittedName>
        <fullName evidence="3">Uncharacterized protein</fullName>
    </submittedName>
</protein>
<accession>T0PUB0</accession>
<evidence type="ECO:0000313" key="4">
    <source>
        <dbReference type="Proteomes" id="UP000030762"/>
    </source>
</evidence>
<gene>
    <name evidence="3" type="ORF">SDRG_13130</name>
</gene>
<evidence type="ECO:0000256" key="1">
    <source>
        <dbReference type="SAM" id="MobiDB-lite"/>
    </source>
</evidence>